<evidence type="ECO:0000313" key="2">
    <source>
        <dbReference type="Proteomes" id="UP000569914"/>
    </source>
</evidence>
<dbReference type="AlphaFoldDB" id="A0A7Y9IAS9"/>
<protein>
    <submittedName>
        <fullName evidence="1">Uncharacterized protein</fullName>
    </submittedName>
</protein>
<organism evidence="1 2">
    <name type="scientific">Microlunatus parietis</name>
    <dbReference type="NCBI Taxonomy" id="682979"/>
    <lineage>
        <taxon>Bacteria</taxon>
        <taxon>Bacillati</taxon>
        <taxon>Actinomycetota</taxon>
        <taxon>Actinomycetes</taxon>
        <taxon>Propionibacteriales</taxon>
        <taxon>Propionibacteriaceae</taxon>
        <taxon>Microlunatus</taxon>
    </lineage>
</organism>
<comment type="caution">
    <text evidence="1">The sequence shown here is derived from an EMBL/GenBank/DDBJ whole genome shotgun (WGS) entry which is preliminary data.</text>
</comment>
<dbReference type="EMBL" id="JACCBU010000001">
    <property type="protein sequence ID" value="NYE73496.1"/>
    <property type="molecule type" value="Genomic_DNA"/>
</dbReference>
<proteinExistence type="predicted"/>
<dbReference type="RefSeq" id="WP_281385306.1">
    <property type="nucleotide sequence ID" value="NZ_JACCBU010000001.1"/>
</dbReference>
<name>A0A7Y9IAS9_9ACTN</name>
<reference evidence="1 2" key="1">
    <citation type="submission" date="2020-07" db="EMBL/GenBank/DDBJ databases">
        <title>Sequencing the genomes of 1000 actinobacteria strains.</title>
        <authorList>
            <person name="Klenk H.-P."/>
        </authorList>
    </citation>
    <scope>NUCLEOTIDE SEQUENCE [LARGE SCALE GENOMIC DNA]</scope>
    <source>
        <strain evidence="1 2">DSM 22083</strain>
    </source>
</reference>
<gene>
    <name evidence="1" type="ORF">BKA15_004825</name>
</gene>
<evidence type="ECO:0000313" key="1">
    <source>
        <dbReference type="EMBL" id="NYE73496.1"/>
    </source>
</evidence>
<sequence>MLTEHGMYLPGQERPEWREAGTAQQLDLLAAGFAPATEPAET</sequence>
<dbReference type="Proteomes" id="UP000569914">
    <property type="component" value="Unassembled WGS sequence"/>
</dbReference>
<accession>A0A7Y9IAS9</accession>
<keyword evidence="2" id="KW-1185">Reference proteome</keyword>